<gene>
    <name evidence="2" type="ORF">Moror_2604</name>
</gene>
<dbReference type="KEGG" id="mrr:Moror_2604"/>
<dbReference type="OrthoDB" id="3051288at2759"/>
<name>V2XG82_MONRO</name>
<reference evidence="2 3" key="1">
    <citation type="journal article" date="2014" name="BMC Genomics">
        <title>Genome and secretome analysis of the hemibiotrophic fungal pathogen, Moniliophthora roreri, which causes frosty pod rot disease of cacao: mechanisms of the biotrophic and necrotrophic phases.</title>
        <authorList>
            <person name="Meinhardt L.W."/>
            <person name="Costa G.G.L."/>
            <person name="Thomazella D.P.T."/>
            <person name="Teixeira P.J.P.L."/>
            <person name="Carazzolle M.F."/>
            <person name="Schuster S.C."/>
            <person name="Carlson J.E."/>
            <person name="Guiltinan M.J."/>
            <person name="Mieczkowski P."/>
            <person name="Farmer A."/>
            <person name="Ramaraj T."/>
            <person name="Crozier J."/>
            <person name="Davis R.E."/>
            <person name="Shao J."/>
            <person name="Melnick R.L."/>
            <person name="Pereira G.A.G."/>
            <person name="Bailey B.A."/>
        </authorList>
    </citation>
    <scope>NUCLEOTIDE SEQUENCE [LARGE SCALE GENOMIC DNA]</scope>
    <source>
        <strain evidence="2 3">MCA 2997</strain>
    </source>
</reference>
<keyword evidence="3" id="KW-1185">Reference proteome</keyword>
<protein>
    <submittedName>
        <fullName evidence="2">Uncharacterized protein</fullName>
    </submittedName>
</protein>
<dbReference type="EMBL" id="AWSO01000342">
    <property type="protein sequence ID" value="ESK91520.1"/>
    <property type="molecule type" value="Genomic_DNA"/>
</dbReference>
<organism evidence="2 3">
    <name type="scientific">Moniliophthora roreri (strain MCA 2997)</name>
    <name type="common">Cocoa frosty pod rot fungus</name>
    <name type="synonym">Crinipellis roreri</name>
    <dbReference type="NCBI Taxonomy" id="1381753"/>
    <lineage>
        <taxon>Eukaryota</taxon>
        <taxon>Fungi</taxon>
        <taxon>Dikarya</taxon>
        <taxon>Basidiomycota</taxon>
        <taxon>Agaricomycotina</taxon>
        <taxon>Agaricomycetes</taxon>
        <taxon>Agaricomycetidae</taxon>
        <taxon>Agaricales</taxon>
        <taxon>Marasmiineae</taxon>
        <taxon>Marasmiaceae</taxon>
        <taxon>Moniliophthora</taxon>
    </lineage>
</organism>
<evidence type="ECO:0000256" key="1">
    <source>
        <dbReference type="SAM" id="MobiDB-lite"/>
    </source>
</evidence>
<feature type="compositionally biased region" description="Low complexity" evidence="1">
    <location>
        <begin position="403"/>
        <end position="420"/>
    </location>
</feature>
<proteinExistence type="predicted"/>
<accession>V2XG82</accession>
<comment type="caution">
    <text evidence="2">The sequence shown here is derived from an EMBL/GenBank/DDBJ whole genome shotgun (WGS) entry which is preliminary data.</text>
</comment>
<sequence>MSYKTTRNSTAVRQSLLDVFTQLGGLKENSLLNQWMFETGEGASLPEPARDERGTKGLGQVNHGRNRTSPVEERMFYDGREEENVAPVPRGRLQNAKAKVSAKLLGLRSRSKSKSRKQGTPDAEENTSVDSKPTTKSAHWASFFDRGRSHSRSEPTEPVPPSERPATPKNLPKDQPGTLAAKSTRLVANPSASHSLFSHQHIEQTILLPIHAERSSPLVGDVHTTLLQAIEQERVENKNAEDIIAQGKNSKRKTSVLPHFPLQSIQFPVKATRRKNRHPPDLVPIVVKPSMDRDGHLAVSRSLPPSPFILVSPLPLGYEDGVEVTTPFIFSPVSVLPPQNNEAEVSSPMYPVSISKTLRKSFLDDELQPAPIVADTEPVINSNGMRMRRVSLPASHQAIEDTSFSSRPSRPGPLRRSSSVRARESPFPTRPIRPLPVSLTMQGVNAGAVRLSLDARASVLRQRYQGAYERQSLTSQL</sequence>
<feature type="region of interest" description="Disordered" evidence="1">
    <location>
        <begin position="42"/>
        <end position="177"/>
    </location>
</feature>
<dbReference type="AlphaFoldDB" id="V2XG82"/>
<feature type="compositionally biased region" description="Basic and acidic residues" evidence="1">
    <location>
        <begin position="70"/>
        <end position="83"/>
    </location>
</feature>
<feature type="compositionally biased region" description="Polar residues" evidence="1">
    <location>
        <begin position="128"/>
        <end position="137"/>
    </location>
</feature>
<feature type="region of interest" description="Disordered" evidence="1">
    <location>
        <begin position="395"/>
        <end position="434"/>
    </location>
</feature>
<feature type="compositionally biased region" description="Basic and acidic residues" evidence="1">
    <location>
        <begin position="145"/>
        <end position="155"/>
    </location>
</feature>
<dbReference type="Proteomes" id="UP000017559">
    <property type="component" value="Unassembled WGS sequence"/>
</dbReference>
<evidence type="ECO:0000313" key="3">
    <source>
        <dbReference type="Proteomes" id="UP000017559"/>
    </source>
</evidence>
<evidence type="ECO:0000313" key="2">
    <source>
        <dbReference type="EMBL" id="ESK91520.1"/>
    </source>
</evidence>
<dbReference type="HOGENOM" id="CLU_572493_0_0_1"/>